<dbReference type="SMART" id="SM00824">
    <property type="entry name" value="PKS_TE"/>
    <property type="match status" value="1"/>
</dbReference>
<dbReference type="SUPFAM" id="SSF47336">
    <property type="entry name" value="ACP-like"/>
    <property type="match status" value="3"/>
</dbReference>
<dbReference type="PANTHER" id="PTHR45527:SF1">
    <property type="entry name" value="FATTY ACID SYNTHASE"/>
    <property type="match status" value="1"/>
</dbReference>
<dbReference type="Gene3D" id="1.10.10.1830">
    <property type="entry name" value="Non-ribosomal peptide synthase, adenylation domain"/>
    <property type="match status" value="1"/>
</dbReference>
<comment type="cofactor">
    <cofactor evidence="1">
        <name>pantetheine 4'-phosphate</name>
        <dbReference type="ChEBI" id="CHEBI:47942"/>
    </cofactor>
</comment>
<dbReference type="InterPro" id="IPR020806">
    <property type="entry name" value="PKS_PP-bd"/>
</dbReference>
<dbReference type="InterPro" id="IPR029058">
    <property type="entry name" value="AB_hydrolase_fold"/>
</dbReference>
<dbReference type="SUPFAM" id="SSF56801">
    <property type="entry name" value="Acetyl-CoA synthetase-like"/>
    <property type="match status" value="3"/>
</dbReference>
<organism evidence="5 6">
    <name type="scientific">Vibrio nigripulchritudo SOn1</name>
    <dbReference type="NCBI Taxonomy" id="1238450"/>
    <lineage>
        <taxon>Bacteria</taxon>
        <taxon>Pseudomonadati</taxon>
        <taxon>Pseudomonadota</taxon>
        <taxon>Gammaproteobacteria</taxon>
        <taxon>Vibrionales</taxon>
        <taxon>Vibrionaceae</taxon>
        <taxon>Vibrio</taxon>
    </lineage>
</organism>
<dbReference type="PROSITE" id="PS00455">
    <property type="entry name" value="AMP_BINDING"/>
    <property type="match status" value="3"/>
</dbReference>
<dbReference type="GO" id="GO:0043041">
    <property type="term" value="P:amino acid activation for nonribosomal peptide biosynthetic process"/>
    <property type="evidence" value="ECO:0007669"/>
    <property type="project" value="TreeGrafter"/>
</dbReference>
<dbReference type="Pfam" id="PF00975">
    <property type="entry name" value="Thioesterase"/>
    <property type="match status" value="1"/>
</dbReference>
<dbReference type="SUPFAM" id="SSF53474">
    <property type="entry name" value="alpha/beta-Hydrolases"/>
    <property type="match status" value="1"/>
</dbReference>
<dbReference type="Gene3D" id="3.40.50.1820">
    <property type="entry name" value="alpha/beta hydrolase"/>
    <property type="match status" value="1"/>
</dbReference>
<dbReference type="InterPro" id="IPR010071">
    <property type="entry name" value="AA_adenyl_dom"/>
</dbReference>
<dbReference type="InterPro" id="IPR006162">
    <property type="entry name" value="Ppantetheine_attach_site"/>
</dbReference>
<gene>
    <name evidence="5" type="ORF">VIBNISOn1_1420009</name>
</gene>
<keyword evidence="2" id="KW-0596">Phosphopantetheine</keyword>
<dbReference type="InterPro" id="IPR000873">
    <property type="entry name" value="AMP-dep_synth/lig_dom"/>
</dbReference>
<dbReference type="RefSeq" id="WP_022610788.1">
    <property type="nucleotide sequence ID" value="NZ_LK391965.1"/>
</dbReference>
<dbReference type="FunFam" id="3.30.300.30:FF:000015">
    <property type="entry name" value="Nonribosomal peptide synthase SidD"/>
    <property type="match status" value="3"/>
</dbReference>
<dbReference type="InterPro" id="IPR042099">
    <property type="entry name" value="ANL_N_sf"/>
</dbReference>
<dbReference type="InterPro" id="IPR041464">
    <property type="entry name" value="TubC_N"/>
</dbReference>
<comment type="caution">
    <text evidence="5">The sequence shown here is derived from an EMBL/GenBank/DDBJ whole genome shotgun (WGS) entry which is preliminary data.</text>
</comment>
<dbReference type="InterPro" id="IPR010060">
    <property type="entry name" value="NRPS_synth"/>
</dbReference>
<dbReference type="InterPro" id="IPR001242">
    <property type="entry name" value="Condensation_dom"/>
</dbReference>
<proteinExistence type="predicted"/>
<dbReference type="Pfam" id="PF00668">
    <property type="entry name" value="Condensation"/>
    <property type="match status" value="4"/>
</dbReference>
<dbReference type="Pfam" id="PF00550">
    <property type="entry name" value="PP-binding"/>
    <property type="match status" value="3"/>
</dbReference>
<dbReference type="InterPro" id="IPR020802">
    <property type="entry name" value="TesA-like"/>
</dbReference>
<dbReference type="NCBIfam" id="TIGR01733">
    <property type="entry name" value="AA-adenyl-dom"/>
    <property type="match status" value="3"/>
</dbReference>
<dbReference type="InterPro" id="IPR045851">
    <property type="entry name" value="AMP-bd_C_sf"/>
</dbReference>
<dbReference type="PROSITE" id="PS50075">
    <property type="entry name" value="CARRIER"/>
    <property type="match status" value="3"/>
</dbReference>
<evidence type="ECO:0000256" key="2">
    <source>
        <dbReference type="ARBA" id="ARBA00022450"/>
    </source>
</evidence>
<dbReference type="InterPro" id="IPR001031">
    <property type="entry name" value="Thioesterase"/>
</dbReference>
<dbReference type="GO" id="GO:0031177">
    <property type="term" value="F:phosphopantetheine binding"/>
    <property type="evidence" value="ECO:0007669"/>
    <property type="project" value="InterPro"/>
</dbReference>
<dbReference type="Gene3D" id="3.30.559.10">
    <property type="entry name" value="Chloramphenicol acetyltransferase-like domain"/>
    <property type="match status" value="4"/>
</dbReference>
<dbReference type="InterPro" id="IPR009081">
    <property type="entry name" value="PP-bd_ACP"/>
</dbReference>
<dbReference type="NCBIfam" id="NF003417">
    <property type="entry name" value="PRK04813.1"/>
    <property type="match status" value="3"/>
</dbReference>
<evidence type="ECO:0000259" key="4">
    <source>
        <dbReference type="PROSITE" id="PS50075"/>
    </source>
</evidence>
<dbReference type="Gene3D" id="3.40.50.12780">
    <property type="entry name" value="N-terminal domain of ligase-like"/>
    <property type="match status" value="1"/>
</dbReference>
<name>A0AAV2VKH3_9VIBR</name>
<dbReference type="GO" id="GO:0044550">
    <property type="term" value="P:secondary metabolite biosynthetic process"/>
    <property type="evidence" value="ECO:0007669"/>
    <property type="project" value="TreeGrafter"/>
</dbReference>
<dbReference type="Pfam" id="PF18563">
    <property type="entry name" value="TubC_N"/>
    <property type="match status" value="1"/>
</dbReference>
<dbReference type="GO" id="GO:0005737">
    <property type="term" value="C:cytoplasm"/>
    <property type="evidence" value="ECO:0007669"/>
    <property type="project" value="TreeGrafter"/>
</dbReference>
<evidence type="ECO:0000256" key="1">
    <source>
        <dbReference type="ARBA" id="ARBA00001957"/>
    </source>
</evidence>
<evidence type="ECO:0000313" key="6">
    <source>
        <dbReference type="Proteomes" id="UP000018211"/>
    </source>
</evidence>
<dbReference type="PANTHER" id="PTHR45527">
    <property type="entry name" value="NONRIBOSOMAL PEPTIDE SYNTHETASE"/>
    <property type="match status" value="1"/>
</dbReference>
<dbReference type="PROSITE" id="PS00012">
    <property type="entry name" value="PHOSPHOPANTETHEINE"/>
    <property type="match status" value="1"/>
</dbReference>
<dbReference type="NCBIfam" id="TIGR01720">
    <property type="entry name" value="NRPS-para261"/>
    <property type="match status" value="1"/>
</dbReference>
<dbReference type="FunFam" id="1.10.1200.10:FF:000005">
    <property type="entry name" value="Nonribosomal peptide synthetase 1"/>
    <property type="match status" value="1"/>
</dbReference>
<keyword evidence="3" id="KW-0597">Phosphoprotein</keyword>
<dbReference type="FunFam" id="3.40.50.980:FF:000001">
    <property type="entry name" value="Non-ribosomal peptide synthetase"/>
    <property type="match status" value="3"/>
</dbReference>
<feature type="domain" description="Carrier" evidence="4">
    <location>
        <begin position="2083"/>
        <end position="2157"/>
    </location>
</feature>
<dbReference type="SUPFAM" id="SSF52777">
    <property type="entry name" value="CoA-dependent acyltransferases"/>
    <property type="match status" value="8"/>
</dbReference>
<dbReference type="Proteomes" id="UP000018211">
    <property type="component" value="Unassembled WGS sequence"/>
</dbReference>
<feature type="domain" description="Carrier" evidence="4">
    <location>
        <begin position="1037"/>
        <end position="1112"/>
    </location>
</feature>
<dbReference type="Gene3D" id="3.40.50.980">
    <property type="match status" value="4"/>
</dbReference>
<dbReference type="Gene3D" id="3.30.300.30">
    <property type="match status" value="3"/>
</dbReference>
<protein>
    <submittedName>
        <fullName evidence="5">Peptide synthase</fullName>
    </submittedName>
</protein>
<dbReference type="EMBL" id="CAOF01000049">
    <property type="protein sequence ID" value="CCO45209.1"/>
    <property type="molecule type" value="Genomic_DNA"/>
</dbReference>
<sequence>MAHELIRLAKSQGVHLYLENGALKYKAKNGLSKELAGLLKKNKPEVMAFLEMHTTSSDSRPKPRPDKTRFPLTSAQQRLFYLESLYGEKAPYNMATAFRLSKAPDIQKLEQAIKTIVSRHSVLSTCFLMEEGEPYQTAKIDLPFTIEIDQSNERQSDSSWMAQQASRPFSLAQSPLFRVVTKSCTEGDDHLLLFVFHHMLFDGLSYSLFFNELNLALKQQLERLPSLAYQYGDYALWQQEGTGEPHQYSEQYWLQKMKGAEELNSLVTDYPRPATPEFSGSICRQKLDKSLTATLRAFAQQQGVSVFTLLHSLFALLIGRWTERSDVIIGTPVGGRQVSGTESLIGFFVNTLALRIGLDEDDHFLSLLQKSKTTLSEAFRYQDVPFERIVQALGHERKSSYAPILQILFALHEDGGFFLDLDGIEVENLSVERSNINFELELHVMDKGEELEATWVYADSLFRVETLDALQDAFLTLIQGVLANPSENVHQLPMISLEMEQKIEGWNETSRDFPNHHTFVDMFEQQVKKTPDNIACEWQRETGTEQLTYAQLNKKANQLAHFLIAQGASSDQCIGLIDAWSSSALVGILGILKSGAAYLPLDPNHPVQRLNEILELADASITLAGSQSPEGCSASEVFDLACDETWKALDSYSARNPSEMGVLTDSNDLAYVIFTSGSTGQPKGVMVEHKNVSNFLFSTQSVVCIEEDDVVASIAPPAFDIHVTEMYLPLMFGAKVVLMNWEQTRSPALMAECQRTHKISVMQGTPSTWQMLIDDGWKPYQGLKMLTGGDALGRQLHDKLLDSDARFYNLYGPTETTVYCSGTETHLDVEKIHVGAAFPNNRYYVLDDHRQQKPIGCVGEVYLSGDNVTRGYLNQPTLTAEKYAHNPFVSHQERMYQTGDLGRWLPDGTIEIVGRKDFQVKVNGFRIELGEIEYQLRQHQDVEQSLVTTVSANVLKGDDQQGKGSQVNQVLVAYVKSQTSQSELVPRLTKTLTQSLPQYMVPHYFVVLPVFPLTDNRKVDRRALPLPALSEGAERKAPSTETEKRLAALWSELLETEVSNSRLSFFSLGGHSLLAIKMVSRIQTLFGVSLSLKVLFDAPSIEKLAQLIDEQHSLNPANQDETILAKQQMSAPLSYSQQRLWTLDKMDAHGRFYAIPLIYDLHGEPDFHTLNQAINALIQRHQVLLTGYITSENGTDHQQVIPRDVEIQWVDAVDNPSELSALETTIVDAPFDLAKGEVIRAGLAKISEGHTRLYLAVHHIAADGWSLSILIEELNHLYQQFSEENHDSSLPNLPIQFSDYALWQRERYGKGTCIIKSLEAYWQQRLDGAPDQHSLTLDFLRPAQPSHQGKSLITKLDSQTTDKLADLAKKHQTTLFNVLYTAFSVLLARFSGTQDIVIGTPVANRERPELEGLIGFFVNNLPLRTQLDEHSNFDDLLAVNHRQILEDFEHQSLPFERMITLAKQKRALNTSPFFQVMLSIEQDNLEQVELLGLDAEAVAPTETEARFDLTLGVRQSKHHLDLSWNFATDLFAETSVQAMADAFNRLLNQVAENPQRTIESYALAKPRLIAEAPAAPSRTLLDLFELSLANNPEHTALVCGGETLSYASLDVKSNQLANRLVSHGVDVEEPVALVFERSIDMIVAMLAVVKAGGAYVPVDASQPATRIEQIIQDCGAKVVLSQQALIQSKLLELNDCELIEIAHNNLTGEPLAFERRVLPNQLAYVIYTSGSTGKPKGVMVEHQGVANYIQNQQRYLDLDSEEMHPNAGFLYLTNFAFDTSVASIWGALASGRPLHIVSESVRFDLGALSEALYQPDHYAVAYIPPALLKELNTVADEALIPRIVVSGESTHPDLIQKLVTRTRLFNEYGPTENSVCTTVHEYQEGDEPGVIGCPIGGVQCVILDDVGNPVPDGVYGQLYLTGEGVARGYLRSPELTKERFVSLDGLTGRFYQTGDIVRLNHLGQLTFAGRADDQVKVRGHRIELGEIEHAICLASGVASARVWADENARLQAYVQPEKSVDNPSGWLASVREELVDQLPDYMIPATWACVESWPLTVNGKIDRNALPQAKAIQAENSQSKAKNPETEAEIVIAEVWQSLLNLDVVNANDNFFALGGDSISAMQSVSRCASKGVHFSVRQLFEAQTVTKLANVATFDTPDEEQKASEGSVSLTPIQREFFQFAREESQRNHFNQSVLLNVSKTIEHASLLNIVKVMVTRHDVLRLRFEATSIEGENPSKQQWQGGFQPLEKMNFQSVVSSESLSESSTSTTTRCNQIQTELDIQNGPLFHFALFGEGTKHAKLFIVIHHLVVDGVSWRILLDDLQTLVEQHDNEQPLTLAAKPVTFKKWVEFNQQRTWRASEIAFWQQEERQIRPRFESVSGIDTQTVRLSLNSADTERLTSQANRAFGTQTQDLLLAALFQTLSTEEPNQGSSNHTIRRLSLALETHGRHTEGCDLNLSETLGWFTSIYPLNLVSDDPTLGDVICAIKEKVRRVPQHGLAYGWLKDHSSELDGNAQSPDILFNFLGHISGGESGAEDRSLSLVTGFETDEGTQNQMMPRALSFNGRIIDGVLSIDLDYNANVINQAEVARLTQSYIEHLQALIGHCCEQEKIRKTPSDFHCLQLSQSDVDQWLQALEKQGRNLLDVYPATGMQQGMIYHSELERDAYITQLTLSLNHVDGERLKAAWKKMLHRHDIFKTSFVLGSDGSHYQRVADQAVLRWQAVNLIGMSESDAHDKLSTIQKEERASGFELSDTTQTKFYWLQTEQDKGKLVWSTHHALTDGWCLPILMQELFECYASIDSATDSNLDDSIPYRHYVDWLQQQDSDSTRCFWQAKLGDIEEPTQLPTKSFNEKMDENLQGKGSVPIVLNADLTRQLESLAKEAQCTLNTVLQGAWAWLLSTYSGDNQVVFGTTVSGRPATLAGSESMVGLFINTLPVVAEIERQTGVLDWLKGLQQGFAESEVHGYLPLHEIQSLSSVKGRNLFDSIVVFENYPINHSEQQAVKNSFSVDKVEAEEETNFGLALQAFKTRDTEDSRLELSLQYDRAQFSNWQMTQLMEHLNNILNGFVTHKASALQHVQLLGTSEVEELMSTLNGSTNPIPDCSIHELFEQYARETPDQVALIDGERQWSYRELDNVTNALARHLKASGINENDRVGVCVQRSAEMVVGVLAVLKVGGLYVPMDAKHPQARIELIAELASVQCLLTDGSAEIAKSENALPSFRLSDWVSATSENEFESVHRKPQDSAMVIFTSGSTGQPKGVEIAHQGVVRLLKNTNFVSIPSNSSVGQVSSFSFDASSFDIWGALINGATTVILRDEDIHNVDAFADKIVRYNIKTFCMATALMNQLVELKPDLFASVDYLLFGGEAVNGSVVERMFEHGKPKHLVNVYGPAENATICATYDIQAIQPDYPMGRATNHSTVYVLNRHKQLLPKGVVGELYVGGKGIAKGYFGRDDLTKAKFADHSFENGRTERLYQTGDRVRYNQDGQLEFVSRVDHQVKIRGQRLEPSEIQLRLLSLPKVEAAYVATLDGATDKQLFAAVQLTSNSNDEELERIKAQLIDTLPSYMVPSIWLNVEEMPLTPNGKVDAHALIAMAQSSNNRQVNTGAPRDDIEMKLYQIWRDILLEKEIGIRDHFFDVGGSSISAIKVMHFVEKQFGVRIPVVDLIKHPTIEALGGLVRGQLQTQKGERDSAVSSSSWSHGVIEFRPSQNGKNVICIHPAGGTAFGYLPFAKAMPEEFGIYGIQAKGVDTDEDFLPTVQAMAEYYLSQVEPLLAKPHVFVGASYGGIVSFEMARLMKERGCNHSTAVVLDSEATEKPEVQAMISPVSADVFREKLVKYNGMYPGIQDEQIARYHRLYNHHLATLKILRLAVSNAQTLLVMATEDKDDEHLGLMEAFWSSKVSTLLRVETIKGDHSTLLEPPYINDVAAIIEKELSDD</sequence>
<dbReference type="SMART" id="SM00823">
    <property type="entry name" value="PKS_PP"/>
    <property type="match status" value="2"/>
</dbReference>
<reference evidence="5 6" key="1">
    <citation type="journal article" date="2013" name="ISME J.">
        <title>Comparative genomics of pathogenic lineages of Vibrio nigripulchritudo identifies virulence-associated traits.</title>
        <authorList>
            <person name="Goudenege D."/>
            <person name="Labreuche Y."/>
            <person name="Krin E."/>
            <person name="Ansquer D."/>
            <person name="Mangenot S."/>
            <person name="Calteau A."/>
            <person name="Medigue C."/>
            <person name="Mazel D."/>
            <person name="Polz M.F."/>
            <person name="Le Roux F."/>
        </authorList>
    </citation>
    <scope>NUCLEOTIDE SEQUENCE [LARGE SCALE GENOMIC DNA]</scope>
    <source>
        <strain evidence="5 6">SOn1</strain>
    </source>
</reference>
<dbReference type="Gene3D" id="1.10.1200.10">
    <property type="entry name" value="ACP-like"/>
    <property type="match status" value="3"/>
</dbReference>
<feature type="domain" description="Carrier" evidence="4">
    <location>
        <begin position="3609"/>
        <end position="3684"/>
    </location>
</feature>
<dbReference type="CDD" id="cd05930">
    <property type="entry name" value="A_NRPS"/>
    <property type="match status" value="2"/>
</dbReference>
<dbReference type="GO" id="GO:0003824">
    <property type="term" value="F:catalytic activity"/>
    <property type="evidence" value="ECO:0007669"/>
    <property type="project" value="InterPro"/>
</dbReference>
<dbReference type="InterPro" id="IPR023213">
    <property type="entry name" value="CAT-like_dom_sf"/>
</dbReference>
<evidence type="ECO:0000313" key="5">
    <source>
        <dbReference type="EMBL" id="CCO45209.1"/>
    </source>
</evidence>
<dbReference type="Pfam" id="PF00501">
    <property type="entry name" value="AMP-binding"/>
    <property type="match status" value="3"/>
</dbReference>
<accession>A0AAV2VKH3</accession>
<dbReference type="InterPro" id="IPR036736">
    <property type="entry name" value="ACP-like_sf"/>
</dbReference>
<dbReference type="InterPro" id="IPR044894">
    <property type="entry name" value="TubC_N_sf"/>
</dbReference>
<dbReference type="InterPro" id="IPR020845">
    <property type="entry name" value="AMP-binding_CS"/>
</dbReference>
<dbReference type="Gene3D" id="3.30.559.30">
    <property type="entry name" value="Nonribosomal peptide synthetase, condensation domain"/>
    <property type="match status" value="4"/>
</dbReference>
<evidence type="ECO:0000256" key="3">
    <source>
        <dbReference type="ARBA" id="ARBA00022553"/>
    </source>
</evidence>
<dbReference type="Gene3D" id="2.30.38.10">
    <property type="entry name" value="Luciferase, Domain 3"/>
    <property type="match status" value="2"/>
</dbReference>
<dbReference type="CDD" id="cd19531">
    <property type="entry name" value="LCL_NRPS-like"/>
    <property type="match status" value="2"/>
</dbReference>